<dbReference type="EMBL" id="CADCXU010000374">
    <property type="protein sequence ID" value="CAA9993291.1"/>
    <property type="molecule type" value="Genomic_DNA"/>
</dbReference>
<evidence type="ECO:0000313" key="9">
    <source>
        <dbReference type="Proteomes" id="UP000479000"/>
    </source>
</evidence>
<evidence type="ECO:0000256" key="5">
    <source>
        <dbReference type="ARBA" id="ARBA00023204"/>
    </source>
</evidence>
<dbReference type="AlphaFoldDB" id="A0A6H5FUV9"/>
<evidence type="ECO:0000256" key="2">
    <source>
        <dbReference type="ARBA" id="ARBA00022741"/>
    </source>
</evidence>
<organism evidence="8 9">
    <name type="scientific">Nesidiocoris tenuis</name>
    <dbReference type="NCBI Taxonomy" id="355587"/>
    <lineage>
        <taxon>Eukaryota</taxon>
        <taxon>Metazoa</taxon>
        <taxon>Ecdysozoa</taxon>
        <taxon>Arthropoda</taxon>
        <taxon>Hexapoda</taxon>
        <taxon>Insecta</taxon>
        <taxon>Pterygota</taxon>
        <taxon>Neoptera</taxon>
        <taxon>Paraneoptera</taxon>
        <taxon>Hemiptera</taxon>
        <taxon>Heteroptera</taxon>
        <taxon>Panheteroptera</taxon>
        <taxon>Cimicomorpha</taxon>
        <taxon>Miridae</taxon>
        <taxon>Dicyphina</taxon>
        <taxon>Nesidiocoris</taxon>
    </lineage>
</organism>
<dbReference type="GO" id="GO:0000400">
    <property type="term" value="F:four-way junction DNA binding"/>
    <property type="evidence" value="ECO:0007669"/>
    <property type="project" value="TreeGrafter"/>
</dbReference>
<dbReference type="GO" id="GO:0005657">
    <property type="term" value="C:replication fork"/>
    <property type="evidence" value="ECO:0007669"/>
    <property type="project" value="TreeGrafter"/>
</dbReference>
<dbReference type="GO" id="GO:0033065">
    <property type="term" value="C:Rad51C-XRCC3 complex"/>
    <property type="evidence" value="ECO:0007669"/>
    <property type="project" value="TreeGrafter"/>
</dbReference>
<evidence type="ECO:0000313" key="8">
    <source>
        <dbReference type="EMBL" id="CAA9993291.1"/>
    </source>
</evidence>
<feature type="domain" description="RecA family profile 1" evidence="7">
    <location>
        <begin position="69"/>
        <end position="251"/>
    </location>
</feature>
<reference evidence="8 9" key="1">
    <citation type="submission" date="2020-02" db="EMBL/GenBank/DDBJ databases">
        <authorList>
            <person name="Ferguson B K."/>
        </authorList>
    </citation>
    <scope>NUCLEOTIDE SEQUENCE [LARGE SCALE GENOMIC DNA]</scope>
</reference>
<keyword evidence="9" id="KW-1185">Reference proteome</keyword>
<proteinExistence type="predicted"/>
<dbReference type="InterPro" id="IPR013632">
    <property type="entry name" value="Rad51_C"/>
</dbReference>
<name>A0A6H5FUV9_9HEMI</name>
<keyword evidence="5" id="KW-0234">DNA repair</keyword>
<gene>
    <name evidence="8" type="ORF">NTEN_LOCUS270</name>
</gene>
<dbReference type="Pfam" id="PF08423">
    <property type="entry name" value="Rad51"/>
    <property type="match status" value="1"/>
</dbReference>
<dbReference type="Gene3D" id="3.40.50.300">
    <property type="entry name" value="P-loop containing nucleotide triphosphate hydrolases"/>
    <property type="match status" value="1"/>
</dbReference>
<keyword evidence="6" id="KW-0539">Nucleus</keyword>
<evidence type="ECO:0000256" key="6">
    <source>
        <dbReference type="ARBA" id="ARBA00023242"/>
    </source>
</evidence>
<sequence>MEYVEGVSPEFRYISEDIGIQPARHAQHFGLPIDLTELSEEKTGIKDSVKIIQAEPRELKKLANLTDEDIDVLKQLAAETILPRRFIRGGGIPTRGINELYGVSGAGKTQFCLQLAITVQYPLEFGGSSAGCVYICTEAQFPNRRLQQLVPHFPRDERFSSSLLAKVTDNILVDHIPDVESLNECLTQRLPVLLSNRKIGLIVIDSIAALFRADYTKDQMITRSKHMRTIGMQLHQLADKYKLAVLCVNQVSDSIETNQTVPALGLVWANLVTTKLKVDTRPDGSKVFSVVTCPHLPPNSCPYKITARGIESLSS</sequence>
<dbReference type="OrthoDB" id="1861185at2759"/>
<dbReference type="GO" id="GO:0005524">
    <property type="term" value="F:ATP binding"/>
    <property type="evidence" value="ECO:0007669"/>
    <property type="project" value="UniProtKB-KW"/>
</dbReference>
<dbReference type="PANTHER" id="PTHR46487">
    <property type="entry name" value="DNA REPAIR PROTEIN XRCC3"/>
    <property type="match status" value="1"/>
</dbReference>
<dbReference type="GO" id="GO:0090656">
    <property type="term" value="P:t-circle formation"/>
    <property type="evidence" value="ECO:0007669"/>
    <property type="project" value="TreeGrafter"/>
</dbReference>
<dbReference type="GO" id="GO:0000722">
    <property type="term" value="P:telomere maintenance via recombination"/>
    <property type="evidence" value="ECO:0007669"/>
    <property type="project" value="TreeGrafter"/>
</dbReference>
<dbReference type="GO" id="GO:0140664">
    <property type="term" value="F:ATP-dependent DNA damage sensor activity"/>
    <property type="evidence" value="ECO:0007669"/>
    <property type="project" value="InterPro"/>
</dbReference>
<dbReference type="InterPro" id="IPR047348">
    <property type="entry name" value="XRCC3-like_C"/>
</dbReference>
<dbReference type="PIRSF" id="PIRSF005856">
    <property type="entry name" value="Rad51"/>
    <property type="match status" value="1"/>
</dbReference>
<dbReference type="GO" id="GO:0045003">
    <property type="term" value="P:double-strand break repair via synthesis-dependent strand annealing"/>
    <property type="evidence" value="ECO:0007669"/>
    <property type="project" value="TreeGrafter"/>
</dbReference>
<dbReference type="PROSITE" id="PS50162">
    <property type="entry name" value="RECA_2"/>
    <property type="match status" value="1"/>
</dbReference>
<keyword evidence="2" id="KW-0547">Nucleotide-binding</keyword>
<evidence type="ECO:0000256" key="1">
    <source>
        <dbReference type="ARBA" id="ARBA00004123"/>
    </source>
</evidence>
<dbReference type="PANTHER" id="PTHR46487:SF1">
    <property type="entry name" value="DNA REPAIR PROTEIN XRCC3"/>
    <property type="match status" value="1"/>
</dbReference>
<protein>
    <recommendedName>
        <fullName evidence="7">RecA family profile 1 domain-containing protein</fullName>
    </recommendedName>
</protein>
<keyword evidence="3" id="KW-0227">DNA damage</keyword>
<accession>A0A6H5FUV9</accession>
<dbReference type="InterPro" id="IPR016467">
    <property type="entry name" value="DNA_recomb/repair_RecA-like"/>
</dbReference>
<dbReference type="InterPro" id="IPR020588">
    <property type="entry name" value="RecA_ATP-bd"/>
</dbReference>
<dbReference type="GO" id="GO:0071140">
    <property type="term" value="P:resolution of mitotic recombination intermediates"/>
    <property type="evidence" value="ECO:0007669"/>
    <property type="project" value="TreeGrafter"/>
</dbReference>
<comment type="subcellular location">
    <subcellularLocation>
        <location evidence="1">Nucleus</location>
    </subcellularLocation>
</comment>
<dbReference type="CDD" id="cd19491">
    <property type="entry name" value="XRCC3"/>
    <property type="match status" value="1"/>
</dbReference>
<dbReference type="SUPFAM" id="SSF52540">
    <property type="entry name" value="P-loop containing nucleoside triphosphate hydrolases"/>
    <property type="match status" value="1"/>
</dbReference>
<evidence type="ECO:0000256" key="3">
    <source>
        <dbReference type="ARBA" id="ARBA00022763"/>
    </source>
</evidence>
<dbReference type="InterPro" id="IPR027417">
    <property type="entry name" value="P-loop_NTPase"/>
</dbReference>
<evidence type="ECO:0000256" key="4">
    <source>
        <dbReference type="ARBA" id="ARBA00022840"/>
    </source>
</evidence>
<keyword evidence="4" id="KW-0067">ATP-binding</keyword>
<evidence type="ECO:0000259" key="7">
    <source>
        <dbReference type="PROSITE" id="PS50162"/>
    </source>
</evidence>
<dbReference type="Proteomes" id="UP000479000">
    <property type="component" value="Unassembled WGS sequence"/>
</dbReference>